<dbReference type="PANTHER" id="PTHR10696">
    <property type="entry name" value="GAMMA-BUTYROBETAINE HYDROXYLASE-RELATED"/>
    <property type="match status" value="1"/>
</dbReference>
<keyword evidence="3" id="KW-0045">Antibiotic biosynthesis</keyword>
<evidence type="ECO:0000259" key="4">
    <source>
        <dbReference type="Pfam" id="PF02668"/>
    </source>
</evidence>
<proteinExistence type="predicted"/>
<dbReference type="InterPro" id="IPR003819">
    <property type="entry name" value="TauD/TfdA-like"/>
</dbReference>
<dbReference type="Gene3D" id="3.60.130.10">
    <property type="entry name" value="Clavaminate synthase-like"/>
    <property type="match status" value="1"/>
</dbReference>
<keyword evidence="5" id="KW-0223">Dioxygenase</keyword>
<gene>
    <name evidence="5" type="ORF">QX233_05615</name>
</gene>
<protein>
    <submittedName>
        <fullName evidence="5">TauD/TfdA family dioxygenase</fullName>
    </submittedName>
</protein>
<dbReference type="SUPFAM" id="SSF51197">
    <property type="entry name" value="Clavaminate synthase-like"/>
    <property type="match status" value="1"/>
</dbReference>
<dbReference type="AlphaFoldDB" id="A0AAJ1VJK1"/>
<evidence type="ECO:0000313" key="6">
    <source>
        <dbReference type="Proteomes" id="UP001225933"/>
    </source>
</evidence>
<sequence length="240" mass="28243">MEAQNLLINYRWREDLLNDQEIKKNLQQGRNLVIIKDFPLDDEELETFISRLGIAINERRNNNGKAVFDVKIARLNNFFTSIANSNLEFPLHTDCADFDVIPNVIGLLCAEPADHNEGTSKFMFLHTLLDHLPQDEVQKLSEKKWKFRNRQRSILQIENGRYTICYDRITMESFSKLNPDEIEELNKLDALFKRFSFSIKLEKGDLILFRNDLLLHGREKININSQRLLKRIRFSIANFS</sequence>
<dbReference type="PANTHER" id="PTHR10696:SF56">
    <property type="entry name" value="TAUD_TFDA-LIKE DOMAIN-CONTAINING PROTEIN"/>
    <property type="match status" value="1"/>
</dbReference>
<accession>A0AAJ1VJK1</accession>
<evidence type="ECO:0000313" key="5">
    <source>
        <dbReference type="EMBL" id="MDN4011926.1"/>
    </source>
</evidence>
<comment type="caution">
    <text evidence="5">The sequence shown here is derived from an EMBL/GenBank/DDBJ whole genome shotgun (WGS) entry which is preliminary data.</text>
</comment>
<evidence type="ECO:0000256" key="2">
    <source>
        <dbReference type="ARBA" id="ARBA00023002"/>
    </source>
</evidence>
<dbReference type="Pfam" id="PF02668">
    <property type="entry name" value="TauD"/>
    <property type="match status" value="1"/>
</dbReference>
<evidence type="ECO:0000256" key="1">
    <source>
        <dbReference type="ARBA" id="ARBA00001954"/>
    </source>
</evidence>
<feature type="domain" description="TauD/TfdA-like" evidence="4">
    <location>
        <begin position="23"/>
        <end position="232"/>
    </location>
</feature>
<evidence type="ECO:0000256" key="3">
    <source>
        <dbReference type="ARBA" id="ARBA00023194"/>
    </source>
</evidence>
<comment type="cofactor">
    <cofactor evidence="1">
        <name>Fe(2+)</name>
        <dbReference type="ChEBI" id="CHEBI:29033"/>
    </cofactor>
</comment>
<dbReference type="Proteomes" id="UP001225933">
    <property type="component" value="Unassembled WGS sequence"/>
</dbReference>
<dbReference type="GO" id="GO:0017000">
    <property type="term" value="P:antibiotic biosynthetic process"/>
    <property type="evidence" value="ECO:0007669"/>
    <property type="project" value="UniProtKB-KW"/>
</dbReference>
<name>A0AAJ1VJK1_9FLAO</name>
<keyword evidence="2" id="KW-0560">Oxidoreductase</keyword>
<dbReference type="InterPro" id="IPR050411">
    <property type="entry name" value="AlphaKG_dependent_hydroxylases"/>
</dbReference>
<dbReference type="GO" id="GO:0016706">
    <property type="term" value="F:2-oxoglutarate-dependent dioxygenase activity"/>
    <property type="evidence" value="ECO:0007669"/>
    <property type="project" value="UniProtKB-ARBA"/>
</dbReference>
<dbReference type="InterPro" id="IPR042098">
    <property type="entry name" value="TauD-like_sf"/>
</dbReference>
<dbReference type="EMBL" id="JAUHGV010000004">
    <property type="protein sequence ID" value="MDN4011926.1"/>
    <property type="molecule type" value="Genomic_DNA"/>
</dbReference>
<dbReference type="RefSeq" id="WP_214590940.1">
    <property type="nucleotide sequence ID" value="NZ_JAUHGV010000004.1"/>
</dbReference>
<reference evidence="5" key="1">
    <citation type="submission" date="2023-06" db="EMBL/GenBank/DDBJ databases">
        <title>Two Chryseobacterium gambrini strains from China.</title>
        <authorList>
            <person name="Zeng J."/>
            <person name="Wu Y."/>
        </authorList>
    </citation>
    <scope>NUCLEOTIDE SEQUENCE</scope>
    <source>
        <strain evidence="5">SQ219</strain>
    </source>
</reference>
<organism evidence="5 6">
    <name type="scientific">Chryseobacterium gambrini</name>
    <dbReference type="NCBI Taxonomy" id="373672"/>
    <lineage>
        <taxon>Bacteria</taxon>
        <taxon>Pseudomonadati</taxon>
        <taxon>Bacteroidota</taxon>
        <taxon>Flavobacteriia</taxon>
        <taxon>Flavobacteriales</taxon>
        <taxon>Weeksellaceae</taxon>
        <taxon>Chryseobacterium group</taxon>
        <taxon>Chryseobacterium</taxon>
    </lineage>
</organism>